<proteinExistence type="predicted"/>
<comment type="caution">
    <text evidence="2">The sequence shown here is derived from an EMBL/GenBank/DDBJ whole genome shotgun (WGS) entry which is preliminary data.</text>
</comment>
<dbReference type="OrthoDB" id="434905at2759"/>
<dbReference type="AlphaFoldDB" id="A0A1Q9D4I8"/>
<feature type="region of interest" description="Disordered" evidence="1">
    <location>
        <begin position="1"/>
        <end position="42"/>
    </location>
</feature>
<organism evidence="2 3">
    <name type="scientific">Symbiodinium microadriaticum</name>
    <name type="common">Dinoflagellate</name>
    <name type="synonym">Zooxanthella microadriatica</name>
    <dbReference type="NCBI Taxonomy" id="2951"/>
    <lineage>
        <taxon>Eukaryota</taxon>
        <taxon>Sar</taxon>
        <taxon>Alveolata</taxon>
        <taxon>Dinophyceae</taxon>
        <taxon>Suessiales</taxon>
        <taxon>Symbiodiniaceae</taxon>
        <taxon>Symbiodinium</taxon>
    </lineage>
</organism>
<feature type="region of interest" description="Disordered" evidence="1">
    <location>
        <begin position="58"/>
        <end position="98"/>
    </location>
</feature>
<dbReference type="Proteomes" id="UP000186817">
    <property type="component" value="Unassembled WGS sequence"/>
</dbReference>
<gene>
    <name evidence="2" type="ORF">AK812_SmicGene28371</name>
</gene>
<keyword evidence="3" id="KW-1185">Reference proteome</keyword>
<reference evidence="2 3" key="1">
    <citation type="submission" date="2016-02" db="EMBL/GenBank/DDBJ databases">
        <title>Genome analysis of coral dinoflagellate symbionts highlights evolutionary adaptations to a symbiotic lifestyle.</title>
        <authorList>
            <person name="Aranda M."/>
            <person name="Li Y."/>
            <person name="Liew Y.J."/>
            <person name="Baumgarten S."/>
            <person name="Simakov O."/>
            <person name="Wilson M."/>
            <person name="Piel J."/>
            <person name="Ashoor H."/>
            <person name="Bougouffa S."/>
            <person name="Bajic V.B."/>
            <person name="Ryu T."/>
            <person name="Ravasi T."/>
            <person name="Bayer T."/>
            <person name="Micklem G."/>
            <person name="Kim H."/>
            <person name="Bhak J."/>
            <person name="Lajeunesse T.C."/>
            <person name="Voolstra C.R."/>
        </authorList>
    </citation>
    <scope>NUCLEOTIDE SEQUENCE [LARGE SCALE GENOMIC DNA]</scope>
    <source>
        <strain evidence="2 3">CCMP2467</strain>
    </source>
</reference>
<name>A0A1Q9D4I8_SYMMI</name>
<sequence>MAYLTKEEEDDRKYEDKEELSPWGKPDDEDPETRVYGWRDGTPLTRPDVSEIIRSEPRAQAEYRSLKKQGSHKRAPPEADPLEGLPPTWQVERPGESPAGPCMASIAVIHACGENAVGDVAAVAITICRPAHVLE</sequence>
<accession>A0A1Q9D4I8</accession>
<protein>
    <submittedName>
        <fullName evidence="2">Uncharacterized protein</fullName>
    </submittedName>
</protein>
<evidence type="ECO:0000313" key="3">
    <source>
        <dbReference type="Proteomes" id="UP000186817"/>
    </source>
</evidence>
<evidence type="ECO:0000313" key="2">
    <source>
        <dbReference type="EMBL" id="OLP90092.1"/>
    </source>
</evidence>
<dbReference type="EMBL" id="LSRX01000728">
    <property type="protein sequence ID" value="OLP90092.1"/>
    <property type="molecule type" value="Genomic_DNA"/>
</dbReference>
<evidence type="ECO:0000256" key="1">
    <source>
        <dbReference type="SAM" id="MobiDB-lite"/>
    </source>
</evidence>
<feature type="compositionally biased region" description="Basic and acidic residues" evidence="1">
    <location>
        <begin position="11"/>
        <end position="20"/>
    </location>
</feature>